<evidence type="ECO:0000313" key="2">
    <source>
        <dbReference type="Proteomes" id="UP000319438"/>
    </source>
</evidence>
<name>A0A0N9PYR6_9VIRU</name>
<accession>A0A0N9PYR6</accession>
<evidence type="ECO:0000313" key="1">
    <source>
        <dbReference type="EMBL" id="ALH06773.1"/>
    </source>
</evidence>
<dbReference type="EMBL" id="KT428292">
    <property type="protein sequence ID" value="ALH06773.1"/>
    <property type="molecule type" value="Genomic_DNA"/>
</dbReference>
<organism evidence="1 2">
    <name type="scientific">Port-miou virus</name>
    <dbReference type="NCBI Taxonomy" id="1733873"/>
    <lineage>
        <taxon>Viruses</taxon>
        <taxon>Varidnaviria</taxon>
        <taxon>Bamfordvirae</taxon>
        <taxon>Nucleocytoviricota</taxon>
        <taxon>Megaviricetes</taxon>
        <taxon>Pimascovirales</taxon>
        <taxon>Pimascovirales incertae sedis</taxon>
        <taxon>Marseilleviridae</taxon>
        <taxon>Losannavirus</taxon>
        <taxon>Losannavirus lausannense</taxon>
        <taxon>Lausannevirus</taxon>
    </lineage>
</organism>
<dbReference type="Proteomes" id="UP000319438">
    <property type="component" value="Segment"/>
</dbReference>
<reference evidence="1" key="1">
    <citation type="journal article" date="2015" name="Genome Announc.">
        <title>Complete Genome Sequence of a New Member of the Marseilleviridae Recovered from the Brackish Submarine Spring in the Cassis Port-Miou Calanque, France.</title>
        <authorList>
            <person name="Doutre G."/>
            <person name="Arfib B."/>
            <person name="Rochette P."/>
            <person name="Claverie J.M."/>
            <person name="Bonin P."/>
            <person name="Abergel C."/>
        </authorList>
    </citation>
    <scope>NUCLEOTIDE SEQUENCE [LARGE SCALE GENOMIC DNA]</scope>
    <source>
        <strain evidence="1">1</strain>
    </source>
</reference>
<protein>
    <submittedName>
        <fullName evidence="1">Uncharacterized protein</fullName>
    </submittedName>
</protein>
<gene>
    <name evidence="1" type="ORF">PMV_075</name>
</gene>
<proteinExistence type="predicted"/>
<sequence length="228" mass="26652">MEHTTLLLFSRLSQKDFVSVGTGQETKVALEFLQIFRENEPGIGTKEHRFWSGMEARKQKVVGTVSDADYPFITYLFDLCQKERQRNNGKYSKQMTLVSFMISSCFAYFSRGTAHVFLSSDKPTEETGLTTGTNFMEAELPVLQRLKRSGKIQKILVSRFVSGDWEEPQEIGEDSFDIPIYRRQWHPMDSFETKESFVRQQMTQNEWEEWRKAPPRKSCSWNALKKIF</sequence>